<evidence type="ECO:0000313" key="3">
    <source>
        <dbReference type="Proteomes" id="UP000030765"/>
    </source>
</evidence>
<reference evidence="1 3" key="1">
    <citation type="journal article" date="2014" name="BMC Genomics">
        <title>Genome sequence of Anopheles sinensis provides insight into genetics basis of mosquito competence for malaria parasites.</title>
        <authorList>
            <person name="Zhou D."/>
            <person name="Zhang D."/>
            <person name="Ding G."/>
            <person name="Shi L."/>
            <person name="Hou Q."/>
            <person name="Ye Y."/>
            <person name="Xu Y."/>
            <person name="Zhou H."/>
            <person name="Xiong C."/>
            <person name="Li S."/>
            <person name="Yu J."/>
            <person name="Hong S."/>
            <person name="Yu X."/>
            <person name="Zou P."/>
            <person name="Chen C."/>
            <person name="Chang X."/>
            <person name="Wang W."/>
            <person name="Lv Y."/>
            <person name="Sun Y."/>
            <person name="Ma L."/>
            <person name="Shen B."/>
            <person name="Zhu C."/>
        </authorList>
    </citation>
    <scope>NUCLEOTIDE SEQUENCE [LARGE SCALE GENOMIC DNA]</scope>
</reference>
<dbReference type="EMBL" id="ATLV01019065">
    <property type="status" value="NOT_ANNOTATED_CDS"/>
    <property type="molecule type" value="Genomic_DNA"/>
</dbReference>
<dbReference type="EMBL" id="KE525259">
    <property type="protein sequence ID" value="KFB43550.1"/>
    <property type="molecule type" value="Genomic_DNA"/>
</dbReference>
<keyword evidence="3" id="KW-1185">Reference proteome</keyword>
<dbReference type="EMBL" id="ATLV01019066">
    <property type="status" value="NOT_ANNOTATED_CDS"/>
    <property type="molecule type" value="Genomic_DNA"/>
</dbReference>
<protein>
    <submittedName>
        <fullName evidence="1 2">CLIPD6 protein</fullName>
    </submittedName>
</protein>
<organism evidence="1">
    <name type="scientific">Anopheles sinensis</name>
    <name type="common">Mosquito</name>
    <dbReference type="NCBI Taxonomy" id="74873"/>
    <lineage>
        <taxon>Eukaryota</taxon>
        <taxon>Metazoa</taxon>
        <taxon>Ecdysozoa</taxon>
        <taxon>Arthropoda</taxon>
        <taxon>Hexapoda</taxon>
        <taxon>Insecta</taxon>
        <taxon>Pterygota</taxon>
        <taxon>Neoptera</taxon>
        <taxon>Endopterygota</taxon>
        <taxon>Diptera</taxon>
        <taxon>Nematocera</taxon>
        <taxon>Culicoidea</taxon>
        <taxon>Culicidae</taxon>
        <taxon>Anophelinae</taxon>
        <taxon>Anopheles</taxon>
    </lineage>
</organism>
<gene>
    <name evidence="1" type="ORF">ZHAS_00011363</name>
</gene>
<dbReference type="AlphaFoldDB" id="A0A084W006"/>
<evidence type="ECO:0000313" key="1">
    <source>
        <dbReference type="EMBL" id="KFB43550.1"/>
    </source>
</evidence>
<reference evidence="2" key="2">
    <citation type="submission" date="2020-05" db="UniProtKB">
        <authorList>
            <consortium name="EnsemblMetazoa"/>
        </authorList>
    </citation>
    <scope>IDENTIFICATION</scope>
</reference>
<dbReference type="EnsemblMetazoa" id="ASIC011363-RA">
    <property type="protein sequence ID" value="ASIC011363-PA"/>
    <property type="gene ID" value="ASIC011363"/>
</dbReference>
<dbReference type="Proteomes" id="UP000030765">
    <property type="component" value="Unassembled WGS sequence"/>
</dbReference>
<evidence type="ECO:0000313" key="2">
    <source>
        <dbReference type="EnsemblMetazoa" id="ASIC011363-PA"/>
    </source>
</evidence>
<name>A0A084W006_ANOSI</name>
<accession>A0A084W006</accession>
<dbReference type="VEuPathDB" id="VectorBase:ASIC011363"/>
<proteinExistence type="predicted"/>
<sequence>MAQTTSTPVAFGRWFASVDIRPNITVTVKSSSAAPLATRYLIVEPQRTRQCRRWYEAHPMYDKKDGHTDLAVLFLEHEVQFNGKCLFNRIYKPESGGMND</sequence>